<feature type="domain" description="ATPase AAA-type core" evidence="1">
    <location>
        <begin position="88"/>
        <end position="151"/>
    </location>
</feature>
<evidence type="ECO:0000259" key="1">
    <source>
        <dbReference type="Pfam" id="PF13304"/>
    </source>
</evidence>
<accession>A0ABW9M2U3</accession>
<dbReference type="InterPro" id="IPR027417">
    <property type="entry name" value="P-loop_NTPase"/>
</dbReference>
<dbReference type="EMBL" id="JBKBDE010000013">
    <property type="protein sequence ID" value="MFN6554602.1"/>
    <property type="molecule type" value="Genomic_DNA"/>
</dbReference>
<evidence type="ECO:0000313" key="3">
    <source>
        <dbReference type="Proteomes" id="UP001635817"/>
    </source>
</evidence>
<dbReference type="SUPFAM" id="SSF52540">
    <property type="entry name" value="P-loop containing nucleoside triphosphate hydrolases"/>
    <property type="match status" value="1"/>
</dbReference>
<dbReference type="PANTHER" id="PTHR43581:SF2">
    <property type="entry name" value="EXCINUCLEASE ATPASE SUBUNIT"/>
    <property type="match status" value="1"/>
</dbReference>
<name>A0ABW9M2U3_9MYCO</name>
<gene>
    <name evidence="2" type="ORF">ACK4CP_29715</name>
</gene>
<dbReference type="InterPro" id="IPR003959">
    <property type="entry name" value="ATPase_AAA_core"/>
</dbReference>
<dbReference type="Pfam" id="PF13304">
    <property type="entry name" value="AAA_21"/>
    <property type="match status" value="1"/>
</dbReference>
<protein>
    <submittedName>
        <fullName evidence="2">AAA family ATPase</fullName>
    </submittedName>
</protein>
<reference evidence="2 3" key="1">
    <citation type="submission" date="2024-12" db="EMBL/GenBank/DDBJ databases">
        <title>The coexistence of Mycolicibacterium septicum and Mycolicibacterium nivoides in clinical samples.</title>
        <authorList>
            <person name="Wang C."/>
            <person name="Feng Y."/>
            <person name="Zong Z."/>
        </authorList>
    </citation>
    <scope>NUCLEOTIDE SEQUENCE [LARGE SCALE GENOMIC DNA]</scope>
    <source>
        <strain evidence="2 3">120310</strain>
    </source>
</reference>
<dbReference type="RefSeq" id="WP_409552714.1">
    <property type="nucleotide sequence ID" value="NZ_JBKBDE010000013.1"/>
</dbReference>
<proteinExistence type="predicted"/>
<comment type="caution">
    <text evidence="2">The sequence shown here is derived from an EMBL/GenBank/DDBJ whole genome shotgun (WGS) entry which is preliminary data.</text>
</comment>
<dbReference type="PANTHER" id="PTHR43581">
    <property type="entry name" value="ATP/GTP PHOSPHATASE"/>
    <property type="match status" value="1"/>
</dbReference>
<dbReference type="Gene3D" id="3.40.50.300">
    <property type="entry name" value="P-loop containing nucleotide triphosphate hydrolases"/>
    <property type="match status" value="1"/>
</dbReference>
<sequence>MHYERRPRRPVKFVGLSRISAPSESPAHARAFSAAPEGRVVLDQDSREYLSRILATRYHGAETQQRGRYELPRLRSESDYSGFNAGTGEAALVSILTELQTIPRGGLLLIEEVELGLHPSACRELAKILVEAAKKKALQIICTSHSDRFIDALPRAARILISKTADGALQSFTGATTRTAIAGISDEHLPELTIVCEDAVAEKLIKLRLGAAERRRIRVLTFGSKDQLCRAARTLSQATPANPVLIVWDSDATDREIRKSYRSAEFEKSPGISRTEWYRLPSGASPDGSALTIEGRLLPPEMAIKETLLCNEDAMELAAGALMVDVADLRLALNSAVVASGSHHNLFREIGSSVALDPDEVSSALIKAYLTKARMDDLVDQIARMLGGDCREFSCPTGDGPAAGASPVSSLDVA</sequence>
<dbReference type="Proteomes" id="UP001635817">
    <property type="component" value="Unassembled WGS sequence"/>
</dbReference>
<evidence type="ECO:0000313" key="2">
    <source>
        <dbReference type="EMBL" id="MFN6554602.1"/>
    </source>
</evidence>
<keyword evidence="3" id="KW-1185">Reference proteome</keyword>
<dbReference type="InterPro" id="IPR051396">
    <property type="entry name" value="Bact_Antivir_Def_Nuclease"/>
</dbReference>
<organism evidence="2 3">
    <name type="scientific">Mycolicibacterium septicum</name>
    <dbReference type="NCBI Taxonomy" id="98668"/>
    <lineage>
        <taxon>Bacteria</taxon>
        <taxon>Bacillati</taxon>
        <taxon>Actinomycetota</taxon>
        <taxon>Actinomycetes</taxon>
        <taxon>Mycobacteriales</taxon>
        <taxon>Mycobacteriaceae</taxon>
        <taxon>Mycolicibacterium</taxon>
    </lineage>
</organism>